<dbReference type="Proteomes" id="UP000625711">
    <property type="component" value="Unassembled WGS sequence"/>
</dbReference>
<proteinExistence type="predicted"/>
<gene>
    <name evidence="1" type="ORF">GWI33_021685</name>
</gene>
<organism evidence="1 2">
    <name type="scientific">Rhynchophorus ferrugineus</name>
    <name type="common">Red palm weevil</name>
    <name type="synonym">Curculio ferrugineus</name>
    <dbReference type="NCBI Taxonomy" id="354439"/>
    <lineage>
        <taxon>Eukaryota</taxon>
        <taxon>Metazoa</taxon>
        <taxon>Ecdysozoa</taxon>
        <taxon>Arthropoda</taxon>
        <taxon>Hexapoda</taxon>
        <taxon>Insecta</taxon>
        <taxon>Pterygota</taxon>
        <taxon>Neoptera</taxon>
        <taxon>Endopterygota</taxon>
        <taxon>Coleoptera</taxon>
        <taxon>Polyphaga</taxon>
        <taxon>Cucujiformia</taxon>
        <taxon>Curculionidae</taxon>
        <taxon>Dryophthorinae</taxon>
        <taxon>Rhynchophorus</taxon>
    </lineage>
</organism>
<protein>
    <submittedName>
        <fullName evidence="1">Uncharacterized protein</fullName>
    </submittedName>
</protein>
<keyword evidence="2" id="KW-1185">Reference proteome</keyword>
<name>A0A834HSF0_RHYFE</name>
<evidence type="ECO:0000313" key="1">
    <source>
        <dbReference type="EMBL" id="KAF7265026.1"/>
    </source>
</evidence>
<accession>A0A834HSF0</accession>
<dbReference type="EMBL" id="JAACXV010015178">
    <property type="protein sequence ID" value="KAF7265026.1"/>
    <property type="molecule type" value="Genomic_DNA"/>
</dbReference>
<feature type="non-terminal residue" evidence="1">
    <location>
        <position position="1"/>
    </location>
</feature>
<dbReference type="AlphaFoldDB" id="A0A834HSF0"/>
<evidence type="ECO:0000313" key="2">
    <source>
        <dbReference type="Proteomes" id="UP000625711"/>
    </source>
</evidence>
<reference evidence="1" key="1">
    <citation type="submission" date="2020-08" db="EMBL/GenBank/DDBJ databases">
        <title>Genome sequencing and assembly of the red palm weevil Rhynchophorus ferrugineus.</title>
        <authorList>
            <person name="Dias G.B."/>
            <person name="Bergman C.M."/>
            <person name="Manee M."/>
        </authorList>
    </citation>
    <scope>NUCLEOTIDE SEQUENCE</scope>
    <source>
        <strain evidence="1">AA-2017</strain>
        <tissue evidence="1">Whole larva</tissue>
    </source>
</reference>
<comment type="caution">
    <text evidence="1">The sequence shown here is derived from an EMBL/GenBank/DDBJ whole genome shotgun (WGS) entry which is preliminary data.</text>
</comment>
<sequence length="125" mass="14053">KFNNSNSKHALLFRVPKNTHKLKRKNAITTGLYRFLRPDNAQSANGSSYQGMGRAKLSILTMHEPHAYHDTAETQPRSVSGFLSDGFFNSRFFKSTLICRCRCSTIVTSSIPTDDYFGSTVDGRQ</sequence>